<dbReference type="GO" id="GO:0003677">
    <property type="term" value="F:DNA binding"/>
    <property type="evidence" value="ECO:0007669"/>
    <property type="project" value="InterPro"/>
</dbReference>
<dbReference type="SMART" id="SM00906">
    <property type="entry name" value="Fungal_trans"/>
    <property type="match status" value="1"/>
</dbReference>
<dbReference type="InterPro" id="IPR052761">
    <property type="entry name" value="Fungal_Detox/Toxin_TFs"/>
</dbReference>
<keyword evidence="1" id="KW-0539">Nucleus</keyword>
<reference evidence="3" key="1">
    <citation type="submission" date="2022-10" db="EMBL/GenBank/DDBJ databases">
        <title>Culturing micro-colonial fungi from biological soil crusts in the Mojave desert and describing Neophaeococcomyces mojavensis, and introducing the new genera and species Taxawa tesnikishii.</title>
        <authorList>
            <person name="Kurbessoian T."/>
            <person name="Stajich J.E."/>
        </authorList>
    </citation>
    <scope>NUCLEOTIDE SEQUENCE</scope>
    <source>
        <strain evidence="3">TK_35</strain>
    </source>
</reference>
<accession>A0AA39CQE5</accession>
<sequence>MVLIVTWPKADEECLRDSTSVHLQPARCLAPSAEDTLHQEISYTSLIQRQALRFSYVEKPSWKSDFLPSPPSTDGSGSHVPISRLELPTFLSPLPLDLDWQDVCFLNQKGAFEIADLALRSALMRGYIESLHPWMPFVDLELVYGSLQAHPGPNTPKISILLFQALMFAGCASGDIAELHRAGFSSRREARKVCFERVKLLYDFNVEKDRRVVLQAVLLMSLWSNSADDEKGCWHWMGVALTLALGLGLHRKDEMHSASAKEHRQRRRLWWSCYIRDRTFVQAMSRPSRIRPEDFDTPMLSCVDFDFIDPSSVLSDEESKYVPVGNTDNQRQLAEVCVKLAELSVHIGEVIELHFSMVPSMPRVKPVHTRGPTSSPMLYPRSNPRDDAVWTLDKKLQSWFQNLPRSCLYRPSQLCATVSASVVLSRGYLCIAYFSLLSALHRPQCFTTSSECNEGRRILSRDRVRSAANQVTSITRDLNRIGLLVRGPQPIVMFQLPAILSHVQHLGYSVAEGDGRAKIIHQLFHTIQAVEVLQEVNSGADVPASLISHVLSKAQIYVVRDQNKGENKGLVGIRFKGVLYLLDGMSGVSSTPLNQEVLDEGAAANSNVHVNAGTHEYGLSLPNITGGDNGDNDWDPSTVDDALFSSLSPFLGDFGNMTTDEDLWFLQEFEASLPPDMDFVTL</sequence>
<dbReference type="AlphaFoldDB" id="A0AA39CQE5"/>
<dbReference type="GO" id="GO:0006351">
    <property type="term" value="P:DNA-templated transcription"/>
    <property type="evidence" value="ECO:0007669"/>
    <property type="project" value="InterPro"/>
</dbReference>
<dbReference type="Pfam" id="PF04082">
    <property type="entry name" value="Fungal_trans"/>
    <property type="match status" value="1"/>
</dbReference>
<evidence type="ECO:0000256" key="1">
    <source>
        <dbReference type="ARBA" id="ARBA00023242"/>
    </source>
</evidence>
<dbReference type="CDD" id="cd12148">
    <property type="entry name" value="fungal_TF_MHR"/>
    <property type="match status" value="1"/>
</dbReference>
<keyword evidence="4" id="KW-1185">Reference proteome</keyword>
<feature type="domain" description="Xylanolytic transcriptional activator regulatory" evidence="2">
    <location>
        <begin position="233"/>
        <end position="306"/>
    </location>
</feature>
<organism evidence="3 4">
    <name type="scientific">Knufia peltigerae</name>
    <dbReference type="NCBI Taxonomy" id="1002370"/>
    <lineage>
        <taxon>Eukaryota</taxon>
        <taxon>Fungi</taxon>
        <taxon>Dikarya</taxon>
        <taxon>Ascomycota</taxon>
        <taxon>Pezizomycotina</taxon>
        <taxon>Eurotiomycetes</taxon>
        <taxon>Chaetothyriomycetidae</taxon>
        <taxon>Chaetothyriales</taxon>
        <taxon>Trichomeriaceae</taxon>
        <taxon>Knufia</taxon>
    </lineage>
</organism>
<evidence type="ECO:0000313" key="3">
    <source>
        <dbReference type="EMBL" id="KAJ9618334.1"/>
    </source>
</evidence>
<dbReference type="GO" id="GO:0008270">
    <property type="term" value="F:zinc ion binding"/>
    <property type="evidence" value="ECO:0007669"/>
    <property type="project" value="InterPro"/>
</dbReference>
<evidence type="ECO:0000313" key="4">
    <source>
        <dbReference type="Proteomes" id="UP001172681"/>
    </source>
</evidence>
<gene>
    <name evidence="3" type="ORF">H2204_013065</name>
</gene>
<dbReference type="PANTHER" id="PTHR47425:SF2">
    <property type="entry name" value="FARB-RELATED"/>
    <property type="match status" value="1"/>
</dbReference>
<dbReference type="EMBL" id="JAPDRN010000143">
    <property type="protein sequence ID" value="KAJ9618334.1"/>
    <property type="molecule type" value="Genomic_DNA"/>
</dbReference>
<dbReference type="InterPro" id="IPR007219">
    <property type="entry name" value="XnlR_reg_dom"/>
</dbReference>
<proteinExistence type="predicted"/>
<dbReference type="Proteomes" id="UP001172681">
    <property type="component" value="Unassembled WGS sequence"/>
</dbReference>
<dbReference type="PANTHER" id="PTHR47425">
    <property type="entry name" value="FARB-RELATED"/>
    <property type="match status" value="1"/>
</dbReference>
<name>A0AA39CQE5_9EURO</name>
<evidence type="ECO:0000259" key="2">
    <source>
        <dbReference type="SMART" id="SM00906"/>
    </source>
</evidence>
<protein>
    <recommendedName>
        <fullName evidence="2">Xylanolytic transcriptional activator regulatory domain-containing protein</fullName>
    </recommendedName>
</protein>
<comment type="caution">
    <text evidence="3">The sequence shown here is derived from an EMBL/GenBank/DDBJ whole genome shotgun (WGS) entry which is preliminary data.</text>
</comment>